<protein>
    <submittedName>
        <fullName evidence="2">Uncharacterized protein</fullName>
    </submittedName>
</protein>
<evidence type="ECO:0000313" key="3">
    <source>
        <dbReference type="Proteomes" id="UP001500442"/>
    </source>
</evidence>
<evidence type="ECO:0000256" key="1">
    <source>
        <dbReference type="SAM" id="MobiDB-lite"/>
    </source>
</evidence>
<evidence type="ECO:0000313" key="2">
    <source>
        <dbReference type="EMBL" id="GAA2283167.1"/>
    </source>
</evidence>
<feature type="region of interest" description="Disordered" evidence="1">
    <location>
        <begin position="39"/>
        <end position="85"/>
    </location>
</feature>
<feature type="compositionally biased region" description="Gly residues" evidence="1">
    <location>
        <begin position="63"/>
        <end position="77"/>
    </location>
</feature>
<proteinExistence type="predicted"/>
<reference evidence="2 3" key="1">
    <citation type="journal article" date="2019" name="Int. J. Syst. Evol. Microbiol.">
        <title>The Global Catalogue of Microorganisms (GCM) 10K type strain sequencing project: providing services to taxonomists for standard genome sequencing and annotation.</title>
        <authorList>
            <consortium name="The Broad Institute Genomics Platform"/>
            <consortium name="The Broad Institute Genome Sequencing Center for Infectious Disease"/>
            <person name="Wu L."/>
            <person name="Ma J."/>
        </authorList>
    </citation>
    <scope>NUCLEOTIDE SEQUENCE [LARGE SCALE GENOMIC DNA]</scope>
    <source>
        <strain evidence="2 3">JCM 4823</strain>
    </source>
</reference>
<organism evidence="2 3">
    <name type="scientific">Streptomyces roseiscleroticus</name>
    <dbReference type="NCBI Taxonomy" id="1972"/>
    <lineage>
        <taxon>Bacteria</taxon>
        <taxon>Bacillati</taxon>
        <taxon>Actinomycetota</taxon>
        <taxon>Actinomycetes</taxon>
        <taxon>Kitasatosporales</taxon>
        <taxon>Streptomycetaceae</taxon>
        <taxon>Streptomyces</taxon>
    </lineage>
</organism>
<name>A0ABN3F2H6_9ACTN</name>
<sequence>MPLHHVLQRAGQRGVVEGPGQAQRDGAVVARVAGAQPVQEPQALLGEGQGQRPGAVRPRDALRGGGAGGAGSTGGPSGEPAAERFPQVLRQGLGAV</sequence>
<feature type="region of interest" description="Disordered" evidence="1">
    <location>
        <begin position="1"/>
        <end position="22"/>
    </location>
</feature>
<comment type="caution">
    <text evidence="2">The sequence shown here is derived from an EMBL/GenBank/DDBJ whole genome shotgun (WGS) entry which is preliminary data.</text>
</comment>
<accession>A0ABN3F2H6</accession>
<keyword evidence="3" id="KW-1185">Reference proteome</keyword>
<dbReference type="EMBL" id="BAAASN010000025">
    <property type="protein sequence ID" value="GAA2283167.1"/>
    <property type="molecule type" value="Genomic_DNA"/>
</dbReference>
<gene>
    <name evidence="2" type="ORF">GCM10010368_61830</name>
</gene>
<dbReference type="Proteomes" id="UP001500442">
    <property type="component" value="Unassembled WGS sequence"/>
</dbReference>